<dbReference type="PANTHER" id="PTHR43252:SF6">
    <property type="entry name" value="NEGATIVE TRANSCRIPTION REGULATOR PADR"/>
    <property type="match status" value="1"/>
</dbReference>
<sequence length="172" mass="19958">MDTDQIILGFLMSGPKSGYKIKNITGRLMMAYNLSLNQIYPALRKLEAADLVRKEVVIQTGKPNKHVYSITEKGRREFLKSLVSPPIPVDYQLDFLTRAFFFRFLTREQIIEQFEKEISSLEEQLEDLGHMKDDAQQTGDENGQFIYRVIVGMLEMLRDAYSGELEKRKQQS</sequence>
<dbReference type="InterPro" id="IPR036388">
    <property type="entry name" value="WH-like_DNA-bd_sf"/>
</dbReference>
<organism evidence="3">
    <name type="scientific">anaerobic digester metagenome</name>
    <dbReference type="NCBI Taxonomy" id="1263854"/>
    <lineage>
        <taxon>unclassified sequences</taxon>
        <taxon>metagenomes</taxon>
        <taxon>ecological metagenomes</taxon>
    </lineage>
</organism>
<dbReference type="InterPro" id="IPR005149">
    <property type="entry name" value="Tscrpt_reg_PadR_N"/>
</dbReference>
<feature type="domain" description="Transcription regulator PadR N-terminal" evidence="2">
    <location>
        <begin position="7"/>
        <end position="78"/>
    </location>
</feature>
<dbReference type="Pfam" id="PF03551">
    <property type="entry name" value="PadR"/>
    <property type="match status" value="1"/>
</dbReference>
<reference evidence="3" key="1">
    <citation type="submission" date="2019-03" db="EMBL/GenBank/DDBJ databases">
        <authorList>
            <person name="Hao L."/>
        </authorList>
    </citation>
    <scope>NUCLEOTIDE SEQUENCE</scope>
</reference>
<keyword evidence="1" id="KW-0175">Coiled coil</keyword>
<dbReference type="InterPro" id="IPR036390">
    <property type="entry name" value="WH_DNA-bd_sf"/>
</dbReference>
<name>A0A485M2M9_9ZZZZ</name>
<proteinExistence type="predicted"/>
<dbReference type="AlphaFoldDB" id="A0A485M2M9"/>
<dbReference type="SUPFAM" id="SSF46785">
    <property type="entry name" value="Winged helix' DNA-binding domain"/>
    <property type="match status" value="1"/>
</dbReference>
<evidence type="ECO:0000256" key="1">
    <source>
        <dbReference type="SAM" id="Coils"/>
    </source>
</evidence>
<protein>
    <submittedName>
        <fullName evidence="3">Transcriptional regulator PadR-like family protein</fullName>
    </submittedName>
</protein>
<evidence type="ECO:0000313" key="3">
    <source>
        <dbReference type="EMBL" id="VFU13198.1"/>
    </source>
</evidence>
<gene>
    <name evidence="3" type="ORF">SCFA_1630006</name>
</gene>
<dbReference type="PANTHER" id="PTHR43252">
    <property type="entry name" value="TRANSCRIPTIONAL REGULATOR YQJI"/>
    <property type="match status" value="1"/>
</dbReference>
<accession>A0A485M2M9</accession>
<dbReference type="EMBL" id="CAADRM010000072">
    <property type="protein sequence ID" value="VFU13198.1"/>
    <property type="molecule type" value="Genomic_DNA"/>
</dbReference>
<evidence type="ECO:0000259" key="2">
    <source>
        <dbReference type="Pfam" id="PF03551"/>
    </source>
</evidence>
<dbReference type="Gene3D" id="6.10.140.1570">
    <property type="match status" value="1"/>
</dbReference>
<feature type="coiled-coil region" evidence="1">
    <location>
        <begin position="111"/>
        <end position="138"/>
    </location>
</feature>
<dbReference type="Gene3D" id="1.10.10.10">
    <property type="entry name" value="Winged helix-like DNA-binding domain superfamily/Winged helix DNA-binding domain"/>
    <property type="match status" value="1"/>
</dbReference>